<comment type="caution">
    <text evidence="1">The sequence shown here is derived from an EMBL/GenBank/DDBJ whole genome shotgun (WGS) entry which is preliminary data.</text>
</comment>
<dbReference type="EMBL" id="BRVP01000004">
    <property type="protein sequence ID" value="GLB51794.1"/>
    <property type="molecule type" value="Genomic_DNA"/>
</dbReference>
<reference evidence="1" key="1">
    <citation type="submission" date="2022-07" db="EMBL/GenBank/DDBJ databases">
        <title>Taxonomy of Novel Oxalotrophic and Methylotrophic Bacteria.</title>
        <authorList>
            <person name="Sahin N."/>
            <person name="Tani A."/>
        </authorList>
    </citation>
    <scope>NUCLEOTIDE SEQUENCE</scope>
    <source>
        <strain evidence="1">AM327</strain>
    </source>
</reference>
<gene>
    <name evidence="1" type="ORF">NBRC110019_08330</name>
</gene>
<proteinExistence type="predicted"/>
<dbReference type="Pfam" id="PF14262">
    <property type="entry name" value="Cthe_2159"/>
    <property type="match status" value="1"/>
</dbReference>
<evidence type="ECO:0000313" key="2">
    <source>
        <dbReference type="Proteomes" id="UP001143545"/>
    </source>
</evidence>
<protein>
    <recommendedName>
        <fullName evidence="3">Carbohydrate-binding domain-containing protein</fullName>
    </recommendedName>
</protein>
<evidence type="ECO:0008006" key="3">
    <source>
        <dbReference type="Google" id="ProtNLM"/>
    </source>
</evidence>
<dbReference type="InterPro" id="IPR025584">
    <property type="entry name" value="Cthe_2159"/>
</dbReference>
<name>A0A9W6B5R3_9FLAO</name>
<dbReference type="AlphaFoldDB" id="A0A9W6B5R3"/>
<organism evidence="1 2">
    <name type="scientific">Neptunitalea chrysea</name>
    <dbReference type="NCBI Taxonomy" id="1647581"/>
    <lineage>
        <taxon>Bacteria</taxon>
        <taxon>Pseudomonadati</taxon>
        <taxon>Bacteroidota</taxon>
        <taxon>Flavobacteriia</taxon>
        <taxon>Flavobacteriales</taxon>
        <taxon>Flavobacteriaceae</taxon>
        <taxon>Neptunitalea</taxon>
    </lineage>
</organism>
<accession>A0A9W6B5R3</accession>
<sequence>MNDGIQAESDALIASGIIDITTGGGSSVVLGDDTDSAKGIKAETYIIVDDRTLTIDSADDTFNSNDALVINGGTLNLATGDDALHADNSTAIYDGTITVTKSYEGIEGAIVIIAGGTNKITSSDDGINAAGDDFDNTMYIVGGYTAVTASGDGIDANGSIIMINGTLLVNSPTNNGNGAVDYDDSFTVNGGTFVATGSSGMAQTASQGSAQNALLIKFNSSKQANTLINISDSSGTNILTFAPSKTYQSLAFSSSDLTEGETYTIALRVPKRMGITQMQRTVEEQPTLRLQYLTL</sequence>
<evidence type="ECO:0000313" key="1">
    <source>
        <dbReference type="EMBL" id="GLB51794.1"/>
    </source>
</evidence>
<dbReference type="Proteomes" id="UP001143545">
    <property type="component" value="Unassembled WGS sequence"/>
</dbReference>
<keyword evidence="2" id="KW-1185">Reference proteome</keyword>